<evidence type="ECO:0000313" key="5">
    <source>
        <dbReference type="Proteomes" id="UP000198287"/>
    </source>
</evidence>
<gene>
    <name evidence="4" type="ORF">Fcan01_12116</name>
</gene>
<keyword evidence="3" id="KW-0732">Signal</keyword>
<evidence type="ECO:0000256" key="3">
    <source>
        <dbReference type="SAM" id="SignalP"/>
    </source>
</evidence>
<reference evidence="4 5" key="1">
    <citation type="submission" date="2015-12" db="EMBL/GenBank/DDBJ databases">
        <title>The genome of Folsomia candida.</title>
        <authorList>
            <person name="Faddeeva A."/>
            <person name="Derks M.F."/>
            <person name="Anvar Y."/>
            <person name="Smit S."/>
            <person name="Van Straalen N."/>
            <person name="Roelofs D."/>
        </authorList>
    </citation>
    <scope>NUCLEOTIDE SEQUENCE [LARGE SCALE GENOMIC DNA]</scope>
    <source>
        <strain evidence="4 5">VU population</strain>
        <tissue evidence="4">Whole body</tissue>
    </source>
</reference>
<dbReference type="Gene3D" id="2.80.10.50">
    <property type="match status" value="1"/>
</dbReference>
<feature type="signal peptide" evidence="3">
    <location>
        <begin position="1"/>
        <end position="21"/>
    </location>
</feature>
<sequence>MLLSFPVFGGILLLLISHTHGRSTPVVTINCQDSYLKVKGDNVIASKGRPTISGFMIVDYKTGHNSTDGFMTIEPVASGGYICMTRKGRVYHLSDKGKKKNLPHKNCRFQQKPANSSIIYRETYGIYSQPYSNQSVGLFLSFSEKGIVRGVQKSFDTINSKQDVWEKLELARTHQKTRDDALERTSFSQNAKYDSGVRRCIRRQTPGLFSPPPMTVAPQQSKVPKGRKAMKPLKEIIQKCIKRVGNRLGRKGENLATLAQADMKTNKVPTDDLRMKPGKEV</sequence>
<dbReference type="InterPro" id="IPR002209">
    <property type="entry name" value="Fibroblast_GF_fam"/>
</dbReference>
<dbReference type="InterPro" id="IPR008996">
    <property type="entry name" value="IL1/FGF"/>
</dbReference>
<dbReference type="GO" id="GO:0008083">
    <property type="term" value="F:growth factor activity"/>
    <property type="evidence" value="ECO:0007669"/>
    <property type="project" value="InterPro"/>
</dbReference>
<dbReference type="Pfam" id="PF00167">
    <property type="entry name" value="FGF"/>
    <property type="match status" value="1"/>
</dbReference>
<dbReference type="SUPFAM" id="SSF50353">
    <property type="entry name" value="Cytokine"/>
    <property type="match status" value="1"/>
</dbReference>
<evidence type="ECO:0000313" key="4">
    <source>
        <dbReference type="EMBL" id="OXA52902.1"/>
    </source>
</evidence>
<organism evidence="4 5">
    <name type="scientific">Folsomia candida</name>
    <name type="common">Springtail</name>
    <dbReference type="NCBI Taxonomy" id="158441"/>
    <lineage>
        <taxon>Eukaryota</taxon>
        <taxon>Metazoa</taxon>
        <taxon>Ecdysozoa</taxon>
        <taxon>Arthropoda</taxon>
        <taxon>Hexapoda</taxon>
        <taxon>Collembola</taxon>
        <taxon>Entomobryomorpha</taxon>
        <taxon>Isotomoidea</taxon>
        <taxon>Isotomidae</taxon>
        <taxon>Proisotominae</taxon>
        <taxon>Folsomia</taxon>
    </lineage>
</organism>
<proteinExistence type="inferred from homology"/>
<comment type="caution">
    <text evidence="4">The sequence shown here is derived from an EMBL/GenBank/DDBJ whole genome shotgun (WGS) entry which is preliminary data.</text>
</comment>
<comment type="similarity">
    <text evidence="1">Belongs to the heparin-binding growth factors family.</text>
</comment>
<feature type="chain" id="PRO_5012352863" evidence="3">
    <location>
        <begin position="22"/>
        <end position="281"/>
    </location>
</feature>
<keyword evidence="5" id="KW-1185">Reference proteome</keyword>
<evidence type="ECO:0000256" key="1">
    <source>
        <dbReference type="ARBA" id="ARBA00007936"/>
    </source>
</evidence>
<dbReference type="EMBL" id="LNIX01000006">
    <property type="protein sequence ID" value="OXA52902.1"/>
    <property type="molecule type" value="Genomic_DNA"/>
</dbReference>
<accession>A0A226E5D6</accession>
<dbReference type="Proteomes" id="UP000198287">
    <property type="component" value="Unassembled WGS sequence"/>
</dbReference>
<name>A0A226E5D6_FOLCA</name>
<evidence type="ECO:0000256" key="2">
    <source>
        <dbReference type="SAM" id="MobiDB-lite"/>
    </source>
</evidence>
<protein>
    <submittedName>
        <fullName evidence="4">Urease accessory protein UreD</fullName>
    </submittedName>
</protein>
<dbReference type="AlphaFoldDB" id="A0A226E5D6"/>
<feature type="region of interest" description="Disordered" evidence="2">
    <location>
        <begin position="204"/>
        <end position="229"/>
    </location>
</feature>